<dbReference type="PANTHER" id="PTHR42861">
    <property type="entry name" value="CALCIUM-TRANSPORTING ATPASE"/>
    <property type="match status" value="1"/>
</dbReference>
<dbReference type="Pfam" id="PF13246">
    <property type="entry name" value="Cation_ATPase"/>
    <property type="match status" value="1"/>
</dbReference>
<keyword evidence="14" id="KW-1278">Translocase</keyword>
<dbReference type="PROSITE" id="PS00154">
    <property type="entry name" value="ATPASE_E1_E2"/>
    <property type="match status" value="1"/>
</dbReference>
<evidence type="ECO:0000256" key="19">
    <source>
        <dbReference type="SAM" id="Phobius"/>
    </source>
</evidence>
<dbReference type="AlphaFoldDB" id="D4FAG6"/>
<keyword evidence="16 19" id="KW-0472">Membrane</keyword>
<evidence type="ECO:0000313" key="22">
    <source>
        <dbReference type="Proteomes" id="UP000003692"/>
    </source>
</evidence>
<dbReference type="HOGENOM" id="CLU_002360_6_3_6"/>
<dbReference type="InterPro" id="IPR023214">
    <property type="entry name" value="HAD_sf"/>
</dbReference>
<evidence type="ECO:0000313" key="21">
    <source>
        <dbReference type="EMBL" id="EFE21237.1"/>
    </source>
</evidence>
<dbReference type="InterPro" id="IPR008250">
    <property type="entry name" value="ATPase_P-typ_transduc_dom_A_sf"/>
</dbReference>
<keyword evidence="8" id="KW-0597">Phosphoprotein</keyword>
<keyword evidence="13" id="KW-0460">Magnesium</keyword>
<dbReference type="SFLD" id="SFLDS00003">
    <property type="entry name" value="Haloacid_Dehalogenase"/>
    <property type="match status" value="1"/>
</dbReference>
<dbReference type="CDD" id="cd02077">
    <property type="entry name" value="P-type_ATPase_Mg"/>
    <property type="match status" value="1"/>
</dbReference>
<protein>
    <recommendedName>
        <fullName evidence="5">Magnesium-transporting ATPase, P-type 1</fullName>
        <ecNumber evidence="4">7.2.2.14</ecNumber>
    </recommendedName>
    <alternativeName>
        <fullName evidence="17">Mg(2+) transport ATPase, P-type 1</fullName>
    </alternativeName>
</protein>
<evidence type="ECO:0000256" key="7">
    <source>
        <dbReference type="ARBA" id="ARBA00022519"/>
    </source>
</evidence>
<dbReference type="NCBIfam" id="TIGR01524">
    <property type="entry name" value="ATPase-IIIB_Mg"/>
    <property type="match status" value="1"/>
</dbReference>
<keyword evidence="12" id="KW-0067">ATP-binding</keyword>
<keyword evidence="9 19" id="KW-0812">Transmembrane</keyword>
<dbReference type="EC" id="7.2.2.14" evidence="4"/>
<evidence type="ECO:0000256" key="12">
    <source>
        <dbReference type="ARBA" id="ARBA00022840"/>
    </source>
</evidence>
<keyword evidence="7" id="KW-0997">Cell inner membrane</keyword>
<evidence type="ECO:0000256" key="16">
    <source>
        <dbReference type="ARBA" id="ARBA00023136"/>
    </source>
</evidence>
<keyword evidence="10" id="KW-0479">Metal-binding</keyword>
<dbReference type="GO" id="GO:0015444">
    <property type="term" value="F:P-type magnesium transporter activity"/>
    <property type="evidence" value="ECO:0007669"/>
    <property type="project" value="UniProtKB-EC"/>
</dbReference>
<comment type="subcellular location">
    <subcellularLocation>
        <location evidence="2">Cell inner membrane</location>
        <topology evidence="2">Multi-pass membrane protein</topology>
    </subcellularLocation>
</comment>
<dbReference type="NCBIfam" id="TIGR01494">
    <property type="entry name" value="ATPase_P-type"/>
    <property type="match status" value="2"/>
</dbReference>
<keyword evidence="6" id="KW-1003">Cell membrane</keyword>
<dbReference type="SFLD" id="SFLDG00002">
    <property type="entry name" value="C1.7:_P-type_atpase_like"/>
    <property type="match status" value="1"/>
</dbReference>
<dbReference type="GO" id="GO:0046872">
    <property type="term" value="F:metal ion binding"/>
    <property type="evidence" value="ECO:0007669"/>
    <property type="project" value="UniProtKB-KW"/>
</dbReference>
<dbReference type="InterPro" id="IPR006415">
    <property type="entry name" value="P-type_ATPase_IIIB"/>
</dbReference>
<evidence type="ECO:0000259" key="20">
    <source>
        <dbReference type="SMART" id="SM00831"/>
    </source>
</evidence>
<proteinExistence type="inferred from homology"/>
<evidence type="ECO:0000256" key="9">
    <source>
        <dbReference type="ARBA" id="ARBA00022692"/>
    </source>
</evidence>
<evidence type="ECO:0000256" key="14">
    <source>
        <dbReference type="ARBA" id="ARBA00022967"/>
    </source>
</evidence>
<dbReference type="SUPFAM" id="SSF81665">
    <property type="entry name" value="Calcium ATPase, transmembrane domain M"/>
    <property type="match status" value="1"/>
</dbReference>
<keyword evidence="21" id="KW-0378">Hydrolase</keyword>
<dbReference type="InterPro" id="IPR036412">
    <property type="entry name" value="HAD-like_sf"/>
</dbReference>
<feature type="transmembrane region" description="Helical" evidence="19">
    <location>
        <begin position="808"/>
        <end position="831"/>
    </location>
</feature>
<dbReference type="Proteomes" id="UP000003692">
    <property type="component" value="Unassembled WGS sequence"/>
</dbReference>
<dbReference type="InterPro" id="IPR023298">
    <property type="entry name" value="ATPase_P-typ_TM_dom_sf"/>
</dbReference>
<dbReference type="GO" id="GO:0005524">
    <property type="term" value="F:ATP binding"/>
    <property type="evidence" value="ECO:0007669"/>
    <property type="project" value="UniProtKB-KW"/>
</dbReference>
<dbReference type="SFLD" id="SFLDF00027">
    <property type="entry name" value="p-type_atpase"/>
    <property type="match status" value="1"/>
</dbReference>
<evidence type="ECO:0000256" key="3">
    <source>
        <dbReference type="ARBA" id="ARBA00008746"/>
    </source>
</evidence>
<dbReference type="Pfam" id="PF00690">
    <property type="entry name" value="Cation_ATPase_N"/>
    <property type="match status" value="1"/>
</dbReference>
<dbReference type="InterPro" id="IPR006068">
    <property type="entry name" value="ATPase_P-typ_cation-transptr_C"/>
</dbReference>
<feature type="transmembrane region" description="Helical" evidence="19">
    <location>
        <begin position="356"/>
        <end position="380"/>
    </location>
</feature>
<dbReference type="SMART" id="SM00831">
    <property type="entry name" value="Cation_ATPase_N"/>
    <property type="match status" value="1"/>
</dbReference>
<dbReference type="InterPro" id="IPR023299">
    <property type="entry name" value="ATPase_P-typ_cyto_dom_N"/>
</dbReference>
<dbReference type="InterPro" id="IPR004014">
    <property type="entry name" value="ATPase_P-typ_cation-transptr_N"/>
</dbReference>
<gene>
    <name evidence="21" type="primary">mgtA</name>
    <name evidence="21" type="ORF">EDWATA_03785</name>
</gene>
<dbReference type="InterPro" id="IPR018303">
    <property type="entry name" value="ATPase_P-typ_P_site"/>
</dbReference>
<evidence type="ECO:0000256" key="8">
    <source>
        <dbReference type="ARBA" id="ARBA00022553"/>
    </source>
</evidence>
<evidence type="ECO:0000256" key="10">
    <source>
        <dbReference type="ARBA" id="ARBA00022723"/>
    </source>
</evidence>
<accession>D4FAG6</accession>
<name>D4FAG6_EDWTA</name>
<keyword evidence="15 19" id="KW-1133">Transmembrane helix</keyword>
<comment type="similarity">
    <text evidence="3">Belongs to the cation transport ATPase (P-type) (TC 3.A.3) family. Type IIIB subfamily.</text>
</comment>
<reference evidence="21 22" key="1">
    <citation type="submission" date="2010-02" db="EMBL/GenBank/DDBJ databases">
        <authorList>
            <person name="Weinstock G."/>
            <person name="Sodergren E."/>
            <person name="Clifton S."/>
            <person name="Fulton L."/>
            <person name="Fulton B."/>
            <person name="Courtney L."/>
            <person name="Fronick C."/>
            <person name="Harrison M."/>
            <person name="Strong C."/>
            <person name="Farmer C."/>
            <person name="Delahaunty K."/>
            <person name="Markovic C."/>
            <person name="Hall O."/>
            <person name="Minx P."/>
            <person name="Tomlinson C."/>
            <person name="Mitreva M."/>
            <person name="Nelson J."/>
            <person name="Hou S."/>
            <person name="Wollam A."/>
            <person name="Pepin K.H."/>
            <person name="Johnson M."/>
            <person name="Bhonagiri V."/>
            <person name="Zhang X."/>
            <person name="Suruliraj S."/>
            <person name="Warren W."/>
            <person name="Chinwalla A."/>
            <person name="Mardis E.R."/>
            <person name="Wilson R.K."/>
        </authorList>
    </citation>
    <scope>NUCLEOTIDE SEQUENCE [LARGE SCALE GENOMIC DNA]</scope>
    <source>
        <strain evidence="21 22">ATCC 23685</strain>
    </source>
</reference>
<evidence type="ECO:0000256" key="5">
    <source>
        <dbReference type="ARBA" id="ARBA00013555"/>
    </source>
</evidence>
<dbReference type="InterPro" id="IPR044492">
    <property type="entry name" value="P_typ_ATPase_HD_dom"/>
</dbReference>
<comment type="function">
    <text evidence="1">Mediates magnesium influx to the cytosol.</text>
</comment>
<organism evidence="21 22">
    <name type="scientific">Edwardsiella tarda ATCC 23685</name>
    <dbReference type="NCBI Taxonomy" id="500638"/>
    <lineage>
        <taxon>Bacteria</taxon>
        <taxon>Pseudomonadati</taxon>
        <taxon>Pseudomonadota</taxon>
        <taxon>Gammaproteobacteria</taxon>
        <taxon>Enterobacterales</taxon>
        <taxon>Hafniaceae</taxon>
        <taxon>Edwardsiella</taxon>
    </lineage>
</organism>
<dbReference type="PRINTS" id="PR01836">
    <property type="entry name" value="MGATPASE"/>
</dbReference>
<sequence>MTQALSRLAFPSSASAIHTFRRAAKVRLKISPEYSSMTQMIDQNSAIQKGRREKTKKNYAIADEARVSLDATLATLSASTQGLEAADAVERLQLHGPNQVAHEKAPPALVQFVMAFNNPFIYVLMALAVISFVTDYWLPLRHGEPTDLTGVIIIIVMVSLSGLLRFWQEFRTNKAAEALKSMVRTTATVLRRAHPFAQGECHEIPMQQLVPGDIILLSAGDMIPADVKLIESRDLFISQAVLTGEALPIEKYDVTANVREKSSEACTSEGSLLELANICLMGTNVSSGTAKALVVATGNRTYFGSLAKSIVGTRSQTAFDRGVNSVSWLLIRFMLVMVPIVLLINGFTKGDWTDAALFALAVAVGLTPEMLPMIVSSNLAKGAITMSRRKVVVKRLNAIQNFGAMDVLCTDKTGTLTQDRIILEHYLDTQGQANPRVLQLAWLNSYHQSGMKNLMDKAVIRCGQGNPAIDAMSGYSKIDELPFDFSRRRLSIVVSDEQRNHTLICKGAVEEMIAIASHIEERGQILPLDEARRHALQTLAEAYNRQGFRVLMLGTRDLGHDGCAFPLSIADERDLILCGLLTFLDPPKESAAAAIDALRENGVMVKVLTGDNPTVTGKICQEVGLEPGEVLLGSDIERLDDQQLAHEAERRTVFAKLSPLQKSRVLKALQNNGHTVGFLGDGINDAPALRDADVGISVDTGTDIAKESADIILLEKDLMVLEQGVITGRETFGNIIKYLNMTASSNFGNVFSVLVASAFIPFLPMLAIQLLLQNLLYDLSQMSLPWDRMDKEFLRKPRKWDAKNIGRFMLWIGPTSSLFDIATYALMWYVFSANSIAHESLFQSGWFIEGLLSQTLVVHMLRTQKIPFIQSCAALPVMLTTGVIMALGIYIPFSPLGHFIGLQPLPLSYFPWLVAILLSYCVLTQLMKRFYIHRFGQWF</sequence>
<dbReference type="EMBL" id="ADGK01000292">
    <property type="protein sequence ID" value="EFE21237.1"/>
    <property type="molecule type" value="Genomic_DNA"/>
</dbReference>
<dbReference type="InterPro" id="IPR001757">
    <property type="entry name" value="P_typ_ATPase"/>
</dbReference>
<dbReference type="Gene3D" id="3.40.1110.10">
    <property type="entry name" value="Calcium-transporting ATPase, cytoplasmic domain N"/>
    <property type="match status" value="1"/>
</dbReference>
<dbReference type="GO" id="GO:0016887">
    <property type="term" value="F:ATP hydrolysis activity"/>
    <property type="evidence" value="ECO:0007669"/>
    <property type="project" value="InterPro"/>
</dbReference>
<dbReference type="Gene3D" id="1.20.1110.10">
    <property type="entry name" value="Calcium-transporting ATPase, transmembrane domain"/>
    <property type="match status" value="1"/>
</dbReference>
<evidence type="ECO:0000256" key="17">
    <source>
        <dbReference type="ARBA" id="ARBA00029806"/>
    </source>
</evidence>
<comment type="caution">
    <text evidence="21">The sequence shown here is derived from an EMBL/GenBank/DDBJ whole genome shotgun (WGS) entry which is preliminary data.</text>
</comment>
<evidence type="ECO:0000256" key="1">
    <source>
        <dbReference type="ARBA" id="ARBA00003954"/>
    </source>
</evidence>
<feature type="transmembrane region" description="Helical" evidence="19">
    <location>
        <begin position="326"/>
        <end position="344"/>
    </location>
</feature>
<keyword evidence="11" id="KW-0547">Nucleotide-binding</keyword>
<dbReference type="Gene3D" id="3.40.50.1000">
    <property type="entry name" value="HAD superfamily/HAD-like"/>
    <property type="match status" value="1"/>
</dbReference>
<dbReference type="Gene3D" id="2.70.150.10">
    <property type="entry name" value="Calcium-transporting ATPase, cytoplasmic transduction domain A"/>
    <property type="match status" value="1"/>
</dbReference>
<dbReference type="Pfam" id="PF00689">
    <property type="entry name" value="Cation_ATPase_C"/>
    <property type="match status" value="1"/>
</dbReference>
<feature type="transmembrane region" description="Helical" evidence="19">
    <location>
        <begin position="909"/>
        <end position="927"/>
    </location>
</feature>
<evidence type="ECO:0000256" key="11">
    <source>
        <dbReference type="ARBA" id="ARBA00022741"/>
    </source>
</evidence>
<feature type="transmembrane region" description="Helical" evidence="19">
    <location>
        <begin position="120"/>
        <end position="138"/>
    </location>
</feature>
<feature type="transmembrane region" description="Helical" evidence="19">
    <location>
        <begin position="873"/>
        <end position="893"/>
    </location>
</feature>
<dbReference type="Pfam" id="PF00122">
    <property type="entry name" value="E1-E2_ATPase"/>
    <property type="match status" value="1"/>
</dbReference>
<comment type="catalytic activity">
    <reaction evidence="18">
        <text>Mg(2+)(out) + ATP + H2O = Mg(2+)(in) + ADP + phosphate + H(+)</text>
        <dbReference type="Rhea" id="RHEA:10260"/>
        <dbReference type="ChEBI" id="CHEBI:15377"/>
        <dbReference type="ChEBI" id="CHEBI:15378"/>
        <dbReference type="ChEBI" id="CHEBI:18420"/>
        <dbReference type="ChEBI" id="CHEBI:30616"/>
        <dbReference type="ChEBI" id="CHEBI:43474"/>
        <dbReference type="ChEBI" id="CHEBI:456216"/>
        <dbReference type="EC" id="7.2.2.14"/>
    </reaction>
</comment>
<dbReference type="NCBIfam" id="NF011702">
    <property type="entry name" value="PRK15122.1"/>
    <property type="match status" value="1"/>
</dbReference>
<feature type="domain" description="Cation-transporting P-type ATPase N-terminal" evidence="20">
    <location>
        <begin position="63"/>
        <end position="136"/>
    </location>
</feature>
<evidence type="ECO:0000256" key="4">
    <source>
        <dbReference type="ARBA" id="ARBA00012786"/>
    </source>
</evidence>
<evidence type="ECO:0000256" key="6">
    <source>
        <dbReference type="ARBA" id="ARBA00022475"/>
    </source>
</evidence>
<evidence type="ECO:0000256" key="18">
    <source>
        <dbReference type="ARBA" id="ARBA00047295"/>
    </source>
</evidence>
<dbReference type="SUPFAM" id="SSF56784">
    <property type="entry name" value="HAD-like"/>
    <property type="match status" value="1"/>
</dbReference>
<evidence type="ECO:0000256" key="2">
    <source>
        <dbReference type="ARBA" id="ARBA00004429"/>
    </source>
</evidence>
<evidence type="ECO:0000256" key="15">
    <source>
        <dbReference type="ARBA" id="ARBA00022989"/>
    </source>
</evidence>
<dbReference type="SUPFAM" id="SSF81653">
    <property type="entry name" value="Calcium ATPase, transduction domain A"/>
    <property type="match status" value="1"/>
</dbReference>
<dbReference type="InterPro" id="IPR059000">
    <property type="entry name" value="ATPase_P-type_domA"/>
</dbReference>
<feature type="transmembrane region" description="Helical" evidence="19">
    <location>
        <begin position="150"/>
        <end position="167"/>
    </location>
</feature>
<dbReference type="GO" id="GO:0005886">
    <property type="term" value="C:plasma membrane"/>
    <property type="evidence" value="ECO:0007669"/>
    <property type="project" value="UniProtKB-SubCell"/>
</dbReference>
<evidence type="ECO:0000256" key="13">
    <source>
        <dbReference type="ARBA" id="ARBA00022842"/>
    </source>
</evidence>